<dbReference type="SUPFAM" id="SSF52317">
    <property type="entry name" value="Class I glutamine amidotransferase-like"/>
    <property type="match status" value="1"/>
</dbReference>
<gene>
    <name evidence="3" type="ORF">HNQ92_000182</name>
</gene>
<dbReference type="InterPro" id="IPR029062">
    <property type="entry name" value="Class_I_gatase-like"/>
</dbReference>
<dbReference type="Proteomes" id="UP000557307">
    <property type="component" value="Unassembled WGS sequence"/>
</dbReference>
<protein>
    <submittedName>
        <fullName evidence="3">Cytochrome c</fullName>
    </submittedName>
</protein>
<dbReference type="RefSeq" id="WP_184169536.1">
    <property type="nucleotide sequence ID" value="NZ_JACHGF010000001.1"/>
</dbReference>
<dbReference type="Pfam" id="PF06283">
    <property type="entry name" value="ThuA"/>
    <property type="match status" value="1"/>
</dbReference>
<proteinExistence type="predicted"/>
<comment type="caution">
    <text evidence="3">The sequence shown here is derived from an EMBL/GenBank/DDBJ whole genome shotgun (WGS) entry which is preliminary data.</text>
</comment>
<dbReference type="InterPro" id="IPR029010">
    <property type="entry name" value="ThuA-like"/>
</dbReference>
<evidence type="ECO:0000259" key="2">
    <source>
        <dbReference type="Pfam" id="PF06283"/>
    </source>
</evidence>
<dbReference type="PANTHER" id="PTHR40469:SF2">
    <property type="entry name" value="GALACTOSE-BINDING DOMAIN-LIKE SUPERFAMILY PROTEIN"/>
    <property type="match status" value="1"/>
</dbReference>
<evidence type="ECO:0000313" key="4">
    <source>
        <dbReference type="Proteomes" id="UP000557307"/>
    </source>
</evidence>
<feature type="chain" id="PRO_5032512533" evidence="1">
    <location>
        <begin position="22"/>
        <end position="244"/>
    </location>
</feature>
<evidence type="ECO:0000256" key="1">
    <source>
        <dbReference type="SAM" id="SignalP"/>
    </source>
</evidence>
<keyword evidence="4" id="KW-1185">Reference proteome</keyword>
<dbReference type="EMBL" id="JACHGF010000001">
    <property type="protein sequence ID" value="MBB5282061.1"/>
    <property type="molecule type" value="Genomic_DNA"/>
</dbReference>
<reference evidence="3 4" key="1">
    <citation type="submission" date="2020-08" db="EMBL/GenBank/DDBJ databases">
        <title>Genomic Encyclopedia of Type Strains, Phase IV (KMG-IV): sequencing the most valuable type-strain genomes for metagenomic binning, comparative biology and taxonomic classification.</title>
        <authorList>
            <person name="Goeker M."/>
        </authorList>
    </citation>
    <scope>NUCLEOTIDE SEQUENCE [LARGE SCALE GENOMIC DNA]</scope>
    <source>
        <strain evidence="3 4">DSM 105074</strain>
    </source>
</reference>
<sequence length="244" mass="27857">MKRFYLLLLLLASGLVPAAWATPPARDAILVFSKTAGFRHSSIPAGKKALMELGQANRFRVDTTEDASVFTYDQLRKYKTIIFLSTTGNILNDEQQAAFEQYIQKGGGFVGIHAAADTEYDWPWYNKLVGAYFLSHPKQQNADIDVWNHSTPATSFLPNRWRRYDEWYNYKSIQPGIKVLATLDEGSYQGGKNGRIHPILWYHEFDGGRAFYTGGGHTDESFQEPLFMKNLLEGIKWTMGRTKW</sequence>
<dbReference type="Gene3D" id="3.40.50.880">
    <property type="match status" value="1"/>
</dbReference>
<evidence type="ECO:0000313" key="3">
    <source>
        <dbReference type="EMBL" id="MBB5282061.1"/>
    </source>
</evidence>
<keyword evidence="1" id="KW-0732">Signal</keyword>
<dbReference type="AlphaFoldDB" id="A0A840TFV1"/>
<name>A0A840TFV1_9BACT</name>
<feature type="signal peptide" evidence="1">
    <location>
        <begin position="1"/>
        <end position="21"/>
    </location>
</feature>
<feature type="domain" description="ThuA-like" evidence="2">
    <location>
        <begin position="29"/>
        <end position="238"/>
    </location>
</feature>
<organism evidence="3 4">
    <name type="scientific">Rhabdobacter roseus</name>
    <dbReference type="NCBI Taxonomy" id="1655419"/>
    <lineage>
        <taxon>Bacteria</taxon>
        <taxon>Pseudomonadati</taxon>
        <taxon>Bacteroidota</taxon>
        <taxon>Cytophagia</taxon>
        <taxon>Cytophagales</taxon>
        <taxon>Cytophagaceae</taxon>
        <taxon>Rhabdobacter</taxon>
    </lineage>
</organism>
<accession>A0A840TFV1</accession>
<dbReference type="PANTHER" id="PTHR40469">
    <property type="entry name" value="SECRETED GLYCOSYL HYDROLASE"/>
    <property type="match status" value="1"/>
</dbReference>